<evidence type="ECO:0000313" key="2">
    <source>
        <dbReference type="Proteomes" id="UP000621492"/>
    </source>
</evidence>
<keyword evidence="2" id="KW-1185">Reference proteome</keyword>
<sequence length="88" mass="10183">MEIFRIFKETGIRITEFNSNFIMNRILKTDLPMQIGYVHLEKNGVIGYHQATVPQLLIVLDGKGKVRGENEEFLNIQKGNAVFWSKDE</sequence>
<proteinExistence type="predicted"/>
<gene>
    <name evidence="1" type="ORF">GCM10011409_25830</name>
</gene>
<accession>A0A9W5TYX0</accession>
<dbReference type="SUPFAM" id="SSF51182">
    <property type="entry name" value="RmlC-like cupins"/>
    <property type="match status" value="1"/>
</dbReference>
<reference evidence="1" key="2">
    <citation type="submission" date="2020-09" db="EMBL/GenBank/DDBJ databases">
        <authorList>
            <person name="Sun Q."/>
            <person name="Zhou Y."/>
        </authorList>
    </citation>
    <scope>NUCLEOTIDE SEQUENCE</scope>
    <source>
        <strain evidence="1">CGMCC 1.15454</strain>
    </source>
</reference>
<reference evidence="1" key="1">
    <citation type="journal article" date="2014" name="Int. J. Syst. Evol. Microbiol.">
        <title>Complete genome sequence of Corynebacterium casei LMG S-19264T (=DSM 44701T), isolated from a smear-ripened cheese.</title>
        <authorList>
            <consortium name="US DOE Joint Genome Institute (JGI-PGF)"/>
            <person name="Walter F."/>
            <person name="Albersmeier A."/>
            <person name="Kalinowski J."/>
            <person name="Ruckert C."/>
        </authorList>
    </citation>
    <scope>NUCLEOTIDE SEQUENCE</scope>
    <source>
        <strain evidence="1">CGMCC 1.15454</strain>
    </source>
</reference>
<dbReference type="AlphaFoldDB" id="A0A9W5TYX0"/>
<dbReference type="InterPro" id="IPR011051">
    <property type="entry name" value="RmlC_Cupin_sf"/>
</dbReference>
<dbReference type="EMBL" id="BMJD01000020">
    <property type="protein sequence ID" value="GGB47172.1"/>
    <property type="molecule type" value="Genomic_DNA"/>
</dbReference>
<name>A0A9W5TYX0_9BACI</name>
<comment type="caution">
    <text evidence="1">The sequence shown here is derived from an EMBL/GenBank/DDBJ whole genome shotgun (WGS) entry which is preliminary data.</text>
</comment>
<dbReference type="Gene3D" id="2.60.120.10">
    <property type="entry name" value="Jelly Rolls"/>
    <property type="match status" value="1"/>
</dbReference>
<evidence type="ECO:0000313" key="1">
    <source>
        <dbReference type="EMBL" id="GGB47172.1"/>
    </source>
</evidence>
<protein>
    <recommendedName>
        <fullName evidence="3">AraC-type arabinose-binding/dimerisation domain-containing protein</fullName>
    </recommendedName>
</protein>
<dbReference type="InterPro" id="IPR014710">
    <property type="entry name" value="RmlC-like_jellyroll"/>
</dbReference>
<dbReference type="RefSeq" id="WP_308777784.1">
    <property type="nucleotide sequence ID" value="NZ_BMJD01000020.1"/>
</dbReference>
<evidence type="ECO:0008006" key="3">
    <source>
        <dbReference type="Google" id="ProtNLM"/>
    </source>
</evidence>
<dbReference type="Proteomes" id="UP000621492">
    <property type="component" value="Unassembled WGS sequence"/>
</dbReference>
<organism evidence="1 2">
    <name type="scientific">Lentibacillus populi</name>
    <dbReference type="NCBI Taxonomy" id="1827502"/>
    <lineage>
        <taxon>Bacteria</taxon>
        <taxon>Bacillati</taxon>
        <taxon>Bacillota</taxon>
        <taxon>Bacilli</taxon>
        <taxon>Bacillales</taxon>
        <taxon>Bacillaceae</taxon>
        <taxon>Lentibacillus</taxon>
    </lineage>
</organism>